<dbReference type="EMBL" id="MEXH01000008">
    <property type="protein sequence ID" value="OGC92742.1"/>
    <property type="molecule type" value="Genomic_DNA"/>
</dbReference>
<accession>A0A1F4YFP5</accession>
<evidence type="ECO:0000313" key="1">
    <source>
        <dbReference type="EMBL" id="OGC92742.1"/>
    </source>
</evidence>
<reference evidence="1 2" key="1">
    <citation type="journal article" date="2016" name="Nat. Commun.">
        <title>Thousands of microbial genomes shed light on interconnected biogeochemical processes in an aquifer system.</title>
        <authorList>
            <person name="Anantharaman K."/>
            <person name="Brown C.T."/>
            <person name="Hug L.A."/>
            <person name="Sharon I."/>
            <person name="Castelle C.J."/>
            <person name="Probst A.J."/>
            <person name="Thomas B.C."/>
            <person name="Singh A."/>
            <person name="Wilkins M.J."/>
            <person name="Karaoz U."/>
            <person name="Brodie E.L."/>
            <person name="Williams K.H."/>
            <person name="Hubbard S.S."/>
            <person name="Banfield J.F."/>
        </authorList>
    </citation>
    <scope>NUCLEOTIDE SEQUENCE [LARGE SCALE GENOMIC DNA]</scope>
</reference>
<sequence length="119" mass="13033">MSAACETRIRQIIKTGEFVDVLFDLTSRDSQIPTADFGEEVCETVCPFVTFGLFSSLRCSGVNGYDRVTHLAAAVLTVDQRMRAEELVMKLETAGCSIGKKILGAMLEGRKVGELLLKK</sequence>
<name>A0A1F4YFP5_9BACT</name>
<gene>
    <name evidence="1" type="ORF">A2876_00065</name>
</gene>
<evidence type="ECO:0000313" key="2">
    <source>
        <dbReference type="Proteomes" id="UP000178176"/>
    </source>
</evidence>
<protein>
    <submittedName>
        <fullName evidence="1">Uncharacterized protein</fullName>
    </submittedName>
</protein>
<dbReference type="Proteomes" id="UP000178176">
    <property type="component" value="Unassembled WGS sequence"/>
</dbReference>
<dbReference type="AlphaFoldDB" id="A0A1F4YFP5"/>
<proteinExistence type="predicted"/>
<comment type="caution">
    <text evidence="1">The sequence shown here is derived from an EMBL/GenBank/DDBJ whole genome shotgun (WGS) entry which is preliminary data.</text>
</comment>
<organism evidence="1 2">
    <name type="scientific">Candidatus Amesbacteria bacterium RIFCSPHIGHO2_01_FULL_48_32b</name>
    <dbReference type="NCBI Taxonomy" id="1797253"/>
    <lineage>
        <taxon>Bacteria</taxon>
        <taxon>Candidatus Amesiibacteriota</taxon>
    </lineage>
</organism>